<keyword evidence="1 4" id="KW-0808">Transferase</keyword>
<sequence>MNGFVRRLEFVAVGPQRTGTSWLHHHLRHHRELSFPLHVKETKFFDARYEKGMDWYWGHFADHSEHRLAGEICPTYFHSDQALVRLRQFDGLRVIIHLRDPVDRTWSLFRHHRNKGRVPNNYFEAVKLMPEIESSGRYADYCPRWESEFGEDHCFYIRQDTLECEASKIVDDVCDFIGVERIRLPENASERFGQIRQPRSMSIAKLSAACALRLRTGGMHRVVELLKHAGLKRVLLGPPSKPDPMPAEVRDYLQELHHEDTAYFNNKTRAWNTNRRVRTDGEPVGSAGKDR</sequence>
<dbReference type="AlphaFoldDB" id="A0A518HN64"/>
<feature type="domain" description="Sulfotransferase" evidence="3">
    <location>
        <begin position="12"/>
        <end position="180"/>
    </location>
</feature>
<evidence type="ECO:0000256" key="2">
    <source>
        <dbReference type="ARBA" id="ARBA00023180"/>
    </source>
</evidence>
<dbReference type="PANTHER" id="PTHR10605:SF56">
    <property type="entry name" value="BIFUNCTIONAL HEPARAN SULFATE N-DEACETYLASE_N-SULFOTRANSFERASE"/>
    <property type="match status" value="1"/>
</dbReference>
<reference evidence="4 5" key="1">
    <citation type="submission" date="2019-03" db="EMBL/GenBank/DDBJ databases">
        <title>Deep-cultivation of Planctomycetes and their phenomic and genomic characterization uncovers novel biology.</title>
        <authorList>
            <person name="Wiegand S."/>
            <person name="Jogler M."/>
            <person name="Boedeker C."/>
            <person name="Pinto D."/>
            <person name="Vollmers J."/>
            <person name="Rivas-Marin E."/>
            <person name="Kohn T."/>
            <person name="Peeters S.H."/>
            <person name="Heuer A."/>
            <person name="Rast P."/>
            <person name="Oberbeckmann S."/>
            <person name="Bunk B."/>
            <person name="Jeske O."/>
            <person name="Meyerdierks A."/>
            <person name="Storesund J.E."/>
            <person name="Kallscheuer N."/>
            <person name="Luecker S."/>
            <person name="Lage O.M."/>
            <person name="Pohl T."/>
            <person name="Merkel B.J."/>
            <person name="Hornburger P."/>
            <person name="Mueller R.-W."/>
            <person name="Bruemmer F."/>
            <person name="Labrenz M."/>
            <person name="Spormann A.M."/>
            <person name="Op den Camp H."/>
            <person name="Overmann J."/>
            <person name="Amann R."/>
            <person name="Jetten M.S.M."/>
            <person name="Mascher T."/>
            <person name="Medema M.H."/>
            <person name="Devos D.P."/>
            <person name="Kaster A.-K."/>
            <person name="Ovreas L."/>
            <person name="Rohde M."/>
            <person name="Galperin M.Y."/>
            <person name="Jogler C."/>
        </authorList>
    </citation>
    <scope>NUCLEOTIDE SEQUENCE [LARGE SCALE GENOMIC DNA]</scope>
    <source>
        <strain evidence="4 5">Enr13</strain>
    </source>
</reference>
<name>A0A518HN64_9BACT</name>
<keyword evidence="5" id="KW-1185">Reference proteome</keyword>
<proteinExistence type="predicted"/>
<dbReference type="Gene3D" id="3.40.50.300">
    <property type="entry name" value="P-loop containing nucleotide triphosphate hydrolases"/>
    <property type="match status" value="1"/>
</dbReference>
<dbReference type="InterPro" id="IPR027417">
    <property type="entry name" value="P-loop_NTPase"/>
</dbReference>
<dbReference type="EMBL" id="CP037423">
    <property type="protein sequence ID" value="QDV42298.1"/>
    <property type="molecule type" value="Genomic_DNA"/>
</dbReference>
<gene>
    <name evidence="4" type="ORF">Enr13x_21430</name>
</gene>
<protein>
    <submittedName>
        <fullName evidence="4">Sulfotransferase domain protein</fullName>
    </submittedName>
</protein>
<evidence type="ECO:0000313" key="5">
    <source>
        <dbReference type="Proteomes" id="UP000319004"/>
    </source>
</evidence>
<dbReference type="Proteomes" id="UP000319004">
    <property type="component" value="Chromosome"/>
</dbReference>
<dbReference type="Pfam" id="PF00685">
    <property type="entry name" value="Sulfotransfer_1"/>
    <property type="match status" value="1"/>
</dbReference>
<evidence type="ECO:0000259" key="3">
    <source>
        <dbReference type="Pfam" id="PF00685"/>
    </source>
</evidence>
<dbReference type="InterPro" id="IPR000863">
    <property type="entry name" value="Sulfotransferase_dom"/>
</dbReference>
<evidence type="ECO:0000256" key="1">
    <source>
        <dbReference type="ARBA" id="ARBA00022679"/>
    </source>
</evidence>
<dbReference type="SUPFAM" id="SSF52540">
    <property type="entry name" value="P-loop containing nucleoside triphosphate hydrolases"/>
    <property type="match status" value="1"/>
</dbReference>
<dbReference type="KEGG" id="snep:Enr13x_21430"/>
<dbReference type="PANTHER" id="PTHR10605">
    <property type="entry name" value="HEPARAN SULFATE SULFOTRANSFERASE"/>
    <property type="match status" value="1"/>
</dbReference>
<evidence type="ECO:0000313" key="4">
    <source>
        <dbReference type="EMBL" id="QDV42298.1"/>
    </source>
</evidence>
<accession>A0A518HN64</accession>
<dbReference type="InterPro" id="IPR037359">
    <property type="entry name" value="NST/OST"/>
</dbReference>
<dbReference type="GO" id="GO:0008146">
    <property type="term" value="F:sulfotransferase activity"/>
    <property type="evidence" value="ECO:0007669"/>
    <property type="project" value="InterPro"/>
</dbReference>
<organism evidence="4 5">
    <name type="scientific">Stieleria neptunia</name>
    <dbReference type="NCBI Taxonomy" id="2527979"/>
    <lineage>
        <taxon>Bacteria</taxon>
        <taxon>Pseudomonadati</taxon>
        <taxon>Planctomycetota</taxon>
        <taxon>Planctomycetia</taxon>
        <taxon>Pirellulales</taxon>
        <taxon>Pirellulaceae</taxon>
        <taxon>Stieleria</taxon>
    </lineage>
</organism>
<keyword evidence="2" id="KW-0325">Glycoprotein</keyword>